<dbReference type="AlphaFoldDB" id="A0A915DXY5"/>
<evidence type="ECO:0000313" key="3">
    <source>
        <dbReference type="Proteomes" id="UP000887574"/>
    </source>
</evidence>
<keyword evidence="2" id="KW-0472">Membrane</keyword>
<keyword evidence="2" id="KW-1133">Transmembrane helix</keyword>
<evidence type="ECO:0000313" key="4">
    <source>
        <dbReference type="WBParaSite" id="jg24128"/>
    </source>
</evidence>
<protein>
    <submittedName>
        <fullName evidence="4">Uncharacterized protein</fullName>
    </submittedName>
</protein>
<accession>A0A915DXY5</accession>
<feature type="region of interest" description="Disordered" evidence="1">
    <location>
        <begin position="1"/>
        <end position="40"/>
    </location>
</feature>
<organism evidence="3 4">
    <name type="scientific">Ditylenchus dipsaci</name>
    <dbReference type="NCBI Taxonomy" id="166011"/>
    <lineage>
        <taxon>Eukaryota</taxon>
        <taxon>Metazoa</taxon>
        <taxon>Ecdysozoa</taxon>
        <taxon>Nematoda</taxon>
        <taxon>Chromadorea</taxon>
        <taxon>Rhabditida</taxon>
        <taxon>Tylenchina</taxon>
        <taxon>Tylenchomorpha</taxon>
        <taxon>Sphaerularioidea</taxon>
        <taxon>Anguinidae</taxon>
        <taxon>Anguininae</taxon>
        <taxon>Ditylenchus</taxon>
    </lineage>
</organism>
<evidence type="ECO:0000256" key="2">
    <source>
        <dbReference type="SAM" id="Phobius"/>
    </source>
</evidence>
<evidence type="ECO:0000256" key="1">
    <source>
        <dbReference type="SAM" id="MobiDB-lite"/>
    </source>
</evidence>
<sequence>MDEAMCEHGQDGCRDSVKSSPSAIRSEEEPKSRLLSEEAGGISRRNLKKLNSGKRESRLLWAVSFVATVVSFGAQYSELHGFARHSAAPDVSASET</sequence>
<proteinExistence type="predicted"/>
<dbReference type="WBParaSite" id="jg24128">
    <property type="protein sequence ID" value="jg24128"/>
    <property type="gene ID" value="jg24128"/>
</dbReference>
<feature type="compositionally biased region" description="Basic and acidic residues" evidence="1">
    <location>
        <begin position="1"/>
        <end position="17"/>
    </location>
</feature>
<reference evidence="4" key="1">
    <citation type="submission" date="2022-11" db="UniProtKB">
        <authorList>
            <consortium name="WormBaseParasite"/>
        </authorList>
    </citation>
    <scope>IDENTIFICATION</scope>
</reference>
<feature type="transmembrane region" description="Helical" evidence="2">
    <location>
        <begin position="59"/>
        <end position="76"/>
    </location>
</feature>
<feature type="compositionally biased region" description="Basic and acidic residues" evidence="1">
    <location>
        <begin position="25"/>
        <end position="36"/>
    </location>
</feature>
<name>A0A915DXY5_9BILA</name>
<keyword evidence="3" id="KW-1185">Reference proteome</keyword>
<keyword evidence="2" id="KW-0812">Transmembrane</keyword>
<dbReference type="Proteomes" id="UP000887574">
    <property type="component" value="Unplaced"/>
</dbReference>